<evidence type="ECO:0000256" key="2">
    <source>
        <dbReference type="ARBA" id="ARBA00022676"/>
    </source>
</evidence>
<keyword evidence="5" id="KW-1185">Reference proteome</keyword>
<sequence>MENEDIPHVVMVPWLAMGHLIPFLELSKCLALKGFLISFISTPKNIEKLPKIPENISSLINLVKIQLPQVDNLPDYAESTIDLPSDKVHYLMKAFDGLQVSLASYLENSVPIPNWIIYDSAAYWLPPIANKLGIPCAYFCLVNAATIAWNGPPSILMGITENPRKTLEDILGVPPWVPFPSKVVYRLHEILRLMKIYNEDNNVTDVPQGYRAGSSVQGADVVFIRSCTEFESDWLQLVEQKICQKPVVPIGLLPPSSARSYDNDNGEIWREISEWLDKQKKESVVYVSIGTEATPTEEEVVELALGLELSQLPFFWVIRNPKSLSGDDSFKLPDGFEDRISVSGQGYICKGWAPQVRILAHPSIGGFLTHCGWNSIIESLGLGRALIMLPFLGEQGLNARMLEERKVGIEIPRDERDGSFTRDSVAKSLRMVIVDDDGEPFRTKAREMIGIFGDRDLHDQYIDKFVRYLQDYKLKET</sequence>
<name>A0A2G5ELM9_AQUCA</name>
<keyword evidence="2" id="KW-0328">Glycosyltransferase</keyword>
<dbReference type="Proteomes" id="UP000230069">
    <property type="component" value="Unassembled WGS sequence"/>
</dbReference>
<dbReference type="FunFam" id="3.40.50.2000:FF:000037">
    <property type="entry name" value="Glycosyltransferase"/>
    <property type="match status" value="1"/>
</dbReference>
<evidence type="ECO:0000313" key="5">
    <source>
        <dbReference type="Proteomes" id="UP000230069"/>
    </source>
</evidence>
<dbReference type="InterPro" id="IPR002213">
    <property type="entry name" value="UDP_glucos_trans"/>
</dbReference>
<gene>
    <name evidence="4" type="ORF">AQUCO_00700750v1</name>
</gene>
<dbReference type="CDD" id="cd03784">
    <property type="entry name" value="GT1_Gtf-like"/>
    <property type="match status" value="1"/>
</dbReference>
<dbReference type="AlphaFoldDB" id="A0A2G5ELM9"/>
<comment type="similarity">
    <text evidence="1">Belongs to the UDP-glycosyltransferase family.</text>
</comment>
<dbReference type="Pfam" id="PF00201">
    <property type="entry name" value="UDPGT"/>
    <property type="match status" value="1"/>
</dbReference>
<dbReference type="InterPro" id="IPR050481">
    <property type="entry name" value="UDP-glycosyltransf_plant"/>
</dbReference>
<organism evidence="4 5">
    <name type="scientific">Aquilegia coerulea</name>
    <name type="common">Rocky mountain columbine</name>
    <dbReference type="NCBI Taxonomy" id="218851"/>
    <lineage>
        <taxon>Eukaryota</taxon>
        <taxon>Viridiplantae</taxon>
        <taxon>Streptophyta</taxon>
        <taxon>Embryophyta</taxon>
        <taxon>Tracheophyta</taxon>
        <taxon>Spermatophyta</taxon>
        <taxon>Magnoliopsida</taxon>
        <taxon>Ranunculales</taxon>
        <taxon>Ranunculaceae</taxon>
        <taxon>Thalictroideae</taxon>
        <taxon>Aquilegia</taxon>
    </lineage>
</organism>
<dbReference type="PANTHER" id="PTHR48049:SF60">
    <property type="entry name" value="UDP-GLYCOSYLTRANSFERASE 91B1"/>
    <property type="match status" value="1"/>
</dbReference>
<evidence type="ECO:0000256" key="1">
    <source>
        <dbReference type="ARBA" id="ARBA00009995"/>
    </source>
</evidence>
<protein>
    <recommendedName>
        <fullName evidence="6">Glycosyltransferase</fullName>
    </recommendedName>
</protein>
<dbReference type="SUPFAM" id="SSF53756">
    <property type="entry name" value="UDP-Glycosyltransferase/glycogen phosphorylase"/>
    <property type="match status" value="1"/>
</dbReference>
<reference evidence="4 5" key="1">
    <citation type="submission" date="2017-09" db="EMBL/GenBank/DDBJ databases">
        <title>WGS assembly of Aquilegia coerulea Goldsmith.</title>
        <authorList>
            <person name="Hodges S."/>
            <person name="Kramer E."/>
            <person name="Nordborg M."/>
            <person name="Tomkins J."/>
            <person name="Borevitz J."/>
            <person name="Derieg N."/>
            <person name="Yan J."/>
            <person name="Mihaltcheva S."/>
            <person name="Hayes R.D."/>
            <person name="Rokhsar D."/>
        </authorList>
    </citation>
    <scope>NUCLEOTIDE SEQUENCE [LARGE SCALE GENOMIC DNA]</scope>
    <source>
        <strain evidence="5">cv. Goldsmith</strain>
    </source>
</reference>
<dbReference type="GO" id="GO:0035251">
    <property type="term" value="F:UDP-glucosyltransferase activity"/>
    <property type="evidence" value="ECO:0007669"/>
    <property type="project" value="InterPro"/>
</dbReference>
<dbReference type="Gene3D" id="3.40.50.2000">
    <property type="entry name" value="Glycogen Phosphorylase B"/>
    <property type="match status" value="2"/>
</dbReference>
<accession>A0A2G5ELM9</accession>
<dbReference type="FunCoup" id="A0A2G5ELM9">
    <property type="interactions" value="26"/>
</dbReference>
<keyword evidence="3" id="KW-0808">Transferase</keyword>
<evidence type="ECO:0000256" key="3">
    <source>
        <dbReference type="ARBA" id="ARBA00022679"/>
    </source>
</evidence>
<evidence type="ECO:0008006" key="6">
    <source>
        <dbReference type="Google" id="ProtNLM"/>
    </source>
</evidence>
<proteinExistence type="inferred from homology"/>
<dbReference type="InParanoid" id="A0A2G5ELM9"/>
<dbReference type="OrthoDB" id="5835829at2759"/>
<dbReference type="FunFam" id="3.40.50.2000:FF:000088">
    <property type="entry name" value="Glycosyltransferase"/>
    <property type="match status" value="1"/>
</dbReference>
<dbReference type="EMBL" id="KZ305024">
    <property type="protein sequence ID" value="PIA56611.1"/>
    <property type="molecule type" value="Genomic_DNA"/>
</dbReference>
<evidence type="ECO:0000313" key="4">
    <source>
        <dbReference type="EMBL" id="PIA56611.1"/>
    </source>
</evidence>
<dbReference type="PANTHER" id="PTHR48049">
    <property type="entry name" value="GLYCOSYLTRANSFERASE"/>
    <property type="match status" value="1"/>
</dbReference>